<dbReference type="AlphaFoldDB" id="A0A5B8IWB3"/>
<evidence type="ECO:0000313" key="1">
    <source>
        <dbReference type="EMBL" id="QDY69803.1"/>
    </source>
</evidence>
<evidence type="ECO:0000313" key="2">
    <source>
        <dbReference type="Proteomes" id="UP000318483"/>
    </source>
</evidence>
<accession>A0A5B8IWB3</accession>
<dbReference type="RefSeq" id="WP_146365180.1">
    <property type="nucleotide sequence ID" value="NZ_CP042261.1"/>
</dbReference>
<organism evidence="1 2">
    <name type="scientific">Qingshengfaniella alkalisoli</name>
    <dbReference type="NCBI Taxonomy" id="2599296"/>
    <lineage>
        <taxon>Bacteria</taxon>
        <taxon>Pseudomonadati</taxon>
        <taxon>Pseudomonadota</taxon>
        <taxon>Alphaproteobacteria</taxon>
        <taxon>Rhodobacterales</taxon>
        <taxon>Paracoccaceae</taxon>
        <taxon>Qingshengfaniella</taxon>
    </lineage>
</organism>
<dbReference type="Proteomes" id="UP000318483">
    <property type="component" value="Chromosome"/>
</dbReference>
<dbReference type="EMBL" id="CP042261">
    <property type="protein sequence ID" value="QDY69803.1"/>
    <property type="molecule type" value="Genomic_DNA"/>
</dbReference>
<sequence length="138" mass="15691">MADTKRFPGDTLQAIEDLQYDPDAALRRIAALLRAGEATQSFLSSLADLMDPDLRPRDWEPNVKLVVKRGRRGQPPSKPNTALGLFLHQRIDYGETNYDAAVTEACERYGADREECRKALKRVREIHEPLPVRSDEEE</sequence>
<protein>
    <submittedName>
        <fullName evidence="1">Uncharacterized protein</fullName>
    </submittedName>
</protein>
<reference evidence="1 2" key="1">
    <citation type="submission" date="2019-07" db="EMBL/GenBank/DDBJ databases">
        <title>Litoreibacter alkalisoli sp. nov., isolated from saline-alkaline soil.</title>
        <authorList>
            <person name="Wang S."/>
            <person name="Xu L."/>
            <person name="Xing Y.-T."/>
            <person name="Sun J.-Q."/>
        </authorList>
    </citation>
    <scope>NUCLEOTIDE SEQUENCE [LARGE SCALE GENOMIC DNA]</scope>
    <source>
        <strain evidence="1 2">LN3S51</strain>
    </source>
</reference>
<dbReference type="KEGG" id="lit:FPZ52_09335"/>
<keyword evidence="2" id="KW-1185">Reference proteome</keyword>
<proteinExistence type="predicted"/>
<name>A0A5B8IWB3_9RHOB</name>
<gene>
    <name evidence="1" type="ORF">FPZ52_09335</name>
</gene>